<dbReference type="RefSeq" id="WP_104508939.1">
    <property type="nucleotide sequence ID" value="NZ_JACIGC010000011.1"/>
</dbReference>
<reference evidence="1 2" key="1">
    <citation type="journal article" date="2018" name="Arch. Microbiol.">
        <title>New insights into the metabolic potential of the phototrophic purple bacterium Rhodopila globiformis DSM 161(T) from its draft genome sequence and evidence for a vanadium-dependent nitrogenase.</title>
        <authorList>
            <person name="Imhoff J.F."/>
            <person name="Rahn T."/>
            <person name="Kunzel S."/>
            <person name="Neulinger S.C."/>
        </authorList>
    </citation>
    <scope>NUCLEOTIDE SEQUENCE [LARGE SCALE GENOMIC DNA]</scope>
    <source>
        <strain evidence="1 2">DSM 16996</strain>
    </source>
</reference>
<dbReference type="Proteomes" id="UP000239089">
    <property type="component" value="Unassembled WGS sequence"/>
</dbReference>
<proteinExistence type="predicted"/>
<name>A0A2S6N313_9HYPH</name>
<accession>A0A2S6N313</accession>
<evidence type="ECO:0000313" key="1">
    <source>
        <dbReference type="EMBL" id="PPQ28982.1"/>
    </source>
</evidence>
<evidence type="ECO:0000313" key="2">
    <source>
        <dbReference type="Proteomes" id="UP000239089"/>
    </source>
</evidence>
<keyword evidence="2" id="KW-1185">Reference proteome</keyword>
<dbReference type="AlphaFoldDB" id="A0A2S6N313"/>
<protein>
    <submittedName>
        <fullName evidence="1">Uncharacterized protein</fullName>
    </submittedName>
</protein>
<gene>
    <name evidence="1" type="ORF">CCR94_16460</name>
</gene>
<comment type="caution">
    <text evidence="1">The sequence shown here is derived from an EMBL/GenBank/DDBJ whole genome shotgun (WGS) entry which is preliminary data.</text>
</comment>
<organism evidence="1 2">
    <name type="scientific">Rhodoblastus sphagnicola</name>
    <dbReference type="NCBI Taxonomy" id="333368"/>
    <lineage>
        <taxon>Bacteria</taxon>
        <taxon>Pseudomonadati</taxon>
        <taxon>Pseudomonadota</taxon>
        <taxon>Alphaproteobacteria</taxon>
        <taxon>Hyphomicrobiales</taxon>
        <taxon>Rhodoblastaceae</taxon>
        <taxon>Rhodoblastus</taxon>
    </lineage>
</organism>
<sequence>MLELMLLAKAAEPVAVAPRDIVTVDFQGARHKGTVRALRAGHLLIDVETEAGPILALVYPDAILDIIGRAT</sequence>
<dbReference type="EMBL" id="NHSJ01000100">
    <property type="protein sequence ID" value="PPQ28982.1"/>
    <property type="molecule type" value="Genomic_DNA"/>
</dbReference>